<dbReference type="Pfam" id="PF12781">
    <property type="entry name" value="AAA_9"/>
    <property type="match status" value="1"/>
</dbReference>
<dbReference type="GO" id="GO:0051959">
    <property type="term" value="F:dynein light intermediate chain binding"/>
    <property type="evidence" value="ECO:0007669"/>
    <property type="project" value="InterPro"/>
</dbReference>
<evidence type="ECO:0000259" key="1">
    <source>
        <dbReference type="Pfam" id="PF12781"/>
    </source>
</evidence>
<dbReference type="Gene3D" id="3.40.50.300">
    <property type="entry name" value="P-loop containing nucleotide triphosphate hydrolases"/>
    <property type="match status" value="1"/>
</dbReference>
<dbReference type="Proteomes" id="UP000228934">
    <property type="component" value="Unassembled WGS sequence"/>
</dbReference>
<feature type="domain" description="Dynein heavy chain ATP-binding dynein motor region" evidence="1">
    <location>
        <begin position="2"/>
        <end position="178"/>
    </location>
</feature>
<dbReference type="Gene3D" id="6.10.140.1060">
    <property type="match status" value="1"/>
</dbReference>
<protein>
    <recommendedName>
        <fullName evidence="1">Dynein heavy chain ATP-binding dynein motor region domain-containing protein</fullName>
    </recommendedName>
</protein>
<accession>A0A2G9S610</accession>
<dbReference type="GO" id="GO:0007018">
    <property type="term" value="P:microtubule-based movement"/>
    <property type="evidence" value="ECO:0007669"/>
    <property type="project" value="InterPro"/>
</dbReference>
<evidence type="ECO:0000313" key="3">
    <source>
        <dbReference type="Proteomes" id="UP000228934"/>
    </source>
</evidence>
<gene>
    <name evidence="2" type="ORF">AB205_0162500</name>
</gene>
<dbReference type="InterPro" id="IPR026983">
    <property type="entry name" value="DHC"/>
</dbReference>
<sequence length="379" mass="43182">MEGNKLHKVLASDPGYMKTLENAIRLGEPILLQDVSEDLDPSLKSVLGKEIHSRAGQDFIRLGDSEVEYNQNFRLYMSTQNPSPHFLPAVCIMVTVISFTVTFKGLQDQLLSSVVTHEQPHLELQRNNLMENISSDLSTLRELEERSLTLLQKTEGHLLDDEDLIDTLQKSKMTSKDIIKRMKASEKTEETIEAARGIYLPLACRGAMLYFVVADLVHLNYMYQFSLHWFHKVFVESMDVSKTNQTHVSLMSSSGTIRPLSRQKSIEKEASDEENKDIKRHLHNICDTLTRNVYKIVSSSLFTEHKLCFSFLLVVNIMRNGSEDLPGPLGFLPHAEWNFFLNSVLLTNFMYRKDSTGDSGTRISYACLFTYLLLLTCSS</sequence>
<dbReference type="GO" id="GO:0030286">
    <property type="term" value="C:dynein complex"/>
    <property type="evidence" value="ECO:0007669"/>
    <property type="project" value="InterPro"/>
</dbReference>
<dbReference type="GO" id="GO:0045505">
    <property type="term" value="F:dynein intermediate chain binding"/>
    <property type="evidence" value="ECO:0007669"/>
    <property type="project" value="InterPro"/>
</dbReference>
<name>A0A2G9S610_AQUCT</name>
<reference evidence="3" key="1">
    <citation type="journal article" date="2017" name="Nat. Commun.">
        <title>The North American bullfrog draft genome provides insight into hormonal regulation of long noncoding RNA.</title>
        <authorList>
            <person name="Hammond S.A."/>
            <person name="Warren R.L."/>
            <person name="Vandervalk B.P."/>
            <person name="Kucuk E."/>
            <person name="Khan H."/>
            <person name="Gibb E.A."/>
            <person name="Pandoh P."/>
            <person name="Kirk H."/>
            <person name="Zhao Y."/>
            <person name="Jones M."/>
            <person name="Mungall A.J."/>
            <person name="Coope R."/>
            <person name="Pleasance S."/>
            <person name="Moore R.A."/>
            <person name="Holt R.A."/>
            <person name="Round J.M."/>
            <person name="Ohora S."/>
            <person name="Walle B.V."/>
            <person name="Veldhoen N."/>
            <person name="Helbing C.C."/>
            <person name="Birol I."/>
        </authorList>
    </citation>
    <scope>NUCLEOTIDE SEQUENCE [LARGE SCALE GENOMIC DNA]</scope>
</reference>
<dbReference type="OrthoDB" id="9907575at2759"/>
<dbReference type="InterPro" id="IPR027417">
    <property type="entry name" value="P-loop_NTPase"/>
</dbReference>
<dbReference type="AlphaFoldDB" id="A0A2G9S610"/>
<organism evidence="2 3">
    <name type="scientific">Aquarana catesbeiana</name>
    <name type="common">American bullfrog</name>
    <name type="synonym">Rana catesbeiana</name>
    <dbReference type="NCBI Taxonomy" id="8400"/>
    <lineage>
        <taxon>Eukaryota</taxon>
        <taxon>Metazoa</taxon>
        <taxon>Chordata</taxon>
        <taxon>Craniata</taxon>
        <taxon>Vertebrata</taxon>
        <taxon>Euteleostomi</taxon>
        <taxon>Amphibia</taxon>
        <taxon>Batrachia</taxon>
        <taxon>Anura</taxon>
        <taxon>Neobatrachia</taxon>
        <taxon>Ranoidea</taxon>
        <taxon>Ranidae</taxon>
        <taxon>Aquarana</taxon>
    </lineage>
</organism>
<evidence type="ECO:0000313" key="2">
    <source>
        <dbReference type="EMBL" id="PIO34881.1"/>
    </source>
</evidence>
<dbReference type="Gene3D" id="1.10.8.1220">
    <property type="match status" value="1"/>
</dbReference>
<dbReference type="PANTHER" id="PTHR22878">
    <property type="entry name" value="DYNEIN HEAVY CHAIN 6, AXONEMAL-LIKE-RELATED"/>
    <property type="match status" value="1"/>
</dbReference>
<keyword evidence="3" id="KW-1185">Reference proteome</keyword>
<dbReference type="PANTHER" id="PTHR22878:SF64">
    <property type="entry name" value="DYNEIN AXONEMAL HEAVY CHAIN 14"/>
    <property type="match status" value="1"/>
</dbReference>
<proteinExistence type="predicted"/>
<dbReference type="InterPro" id="IPR035706">
    <property type="entry name" value="AAA_9"/>
</dbReference>
<dbReference type="EMBL" id="KV929266">
    <property type="protein sequence ID" value="PIO34881.1"/>
    <property type="molecule type" value="Genomic_DNA"/>
</dbReference>